<dbReference type="EMBL" id="BMXA01000001">
    <property type="protein sequence ID" value="GHA01466.1"/>
    <property type="molecule type" value="Genomic_DNA"/>
</dbReference>
<keyword evidence="1" id="KW-0472">Membrane</keyword>
<dbReference type="Proteomes" id="UP000614811">
    <property type="component" value="Unassembled WGS sequence"/>
</dbReference>
<gene>
    <name evidence="3" type="ORF">GCM10008090_08260</name>
</gene>
<evidence type="ECO:0000313" key="3">
    <source>
        <dbReference type="EMBL" id="GHA01466.1"/>
    </source>
</evidence>
<dbReference type="InterPro" id="IPR002035">
    <property type="entry name" value="VWF_A"/>
</dbReference>
<protein>
    <recommendedName>
        <fullName evidence="2">VWFA domain-containing protein</fullName>
    </recommendedName>
</protein>
<evidence type="ECO:0000259" key="2">
    <source>
        <dbReference type="PROSITE" id="PS50234"/>
    </source>
</evidence>
<feature type="transmembrane region" description="Helical" evidence="1">
    <location>
        <begin position="304"/>
        <end position="322"/>
    </location>
</feature>
<dbReference type="SUPFAM" id="SSF53300">
    <property type="entry name" value="vWA-like"/>
    <property type="match status" value="1"/>
</dbReference>
<organism evidence="3 4">
    <name type="scientific">Arenicella chitinivorans</name>
    <dbReference type="NCBI Taxonomy" id="1329800"/>
    <lineage>
        <taxon>Bacteria</taxon>
        <taxon>Pseudomonadati</taxon>
        <taxon>Pseudomonadota</taxon>
        <taxon>Gammaproteobacteria</taxon>
        <taxon>Arenicellales</taxon>
        <taxon>Arenicellaceae</taxon>
        <taxon>Arenicella</taxon>
    </lineage>
</organism>
<evidence type="ECO:0000313" key="4">
    <source>
        <dbReference type="Proteomes" id="UP000614811"/>
    </source>
</evidence>
<name>A0A918RIN1_9GAMM</name>
<comment type="caution">
    <text evidence="3">The sequence shown here is derived from an EMBL/GenBank/DDBJ whole genome shotgun (WGS) entry which is preliminary data.</text>
</comment>
<evidence type="ECO:0000256" key="1">
    <source>
        <dbReference type="SAM" id="Phobius"/>
    </source>
</evidence>
<dbReference type="SMART" id="SM00327">
    <property type="entry name" value="VWA"/>
    <property type="match status" value="1"/>
</dbReference>
<dbReference type="PANTHER" id="PTHR22550:SF18">
    <property type="entry name" value="VWFA DOMAIN-CONTAINING PROTEIN"/>
    <property type="match status" value="1"/>
</dbReference>
<keyword evidence="1" id="KW-0812">Transmembrane</keyword>
<dbReference type="PROSITE" id="PS50234">
    <property type="entry name" value="VWFA"/>
    <property type="match status" value="1"/>
</dbReference>
<feature type="transmembrane region" description="Helical" evidence="1">
    <location>
        <begin position="58"/>
        <end position="78"/>
    </location>
</feature>
<dbReference type="AlphaFoldDB" id="A0A918RIN1"/>
<keyword evidence="4" id="KW-1185">Reference proteome</keyword>
<feature type="domain" description="VWFA" evidence="2">
    <location>
        <begin position="89"/>
        <end position="283"/>
    </location>
</feature>
<proteinExistence type="predicted"/>
<dbReference type="InterPro" id="IPR036465">
    <property type="entry name" value="vWFA_dom_sf"/>
</dbReference>
<dbReference type="InterPro" id="IPR050768">
    <property type="entry name" value="UPF0353/GerABKA_families"/>
</dbReference>
<reference evidence="3" key="1">
    <citation type="journal article" date="2014" name="Int. J. Syst. Evol. Microbiol.">
        <title>Complete genome sequence of Corynebacterium casei LMG S-19264T (=DSM 44701T), isolated from a smear-ripened cheese.</title>
        <authorList>
            <consortium name="US DOE Joint Genome Institute (JGI-PGF)"/>
            <person name="Walter F."/>
            <person name="Albersmeier A."/>
            <person name="Kalinowski J."/>
            <person name="Ruckert C."/>
        </authorList>
    </citation>
    <scope>NUCLEOTIDE SEQUENCE</scope>
    <source>
        <strain evidence="3">KCTC 12711</strain>
    </source>
</reference>
<dbReference type="Pfam" id="PF00092">
    <property type="entry name" value="VWA"/>
    <property type="match status" value="1"/>
</dbReference>
<sequence>MLSWIWPWAFVLLPLPLLMRVALPPSDSAAGALRVPFYGLVGSLTAPTGQPRPVVRGALLWLLWSALVVAVARPVLYGEPIQLAQDRRDLMLAVDISESMREADMLFDQQYVQRIDAVKYVVGDFVQQRVGDRLGLILFGEQAYLQTPLTHDRNTVAQQLYEAQPGFAGGATAIGDAIGLAVKRLRDRPAESRVLILLTDGANTAGTDPMAGAAVAREAGIRIHTIGVGAEMRLVRGAFGGQRMVPVGNELDEDTLTAIAQQTGGSFFRARNPAELNTIYEKLDALEPIPEEQTFRPQISLTHWILLVALVLSALLFISYQWPFRGVLREVVGDAE</sequence>
<keyword evidence="1" id="KW-1133">Transmembrane helix</keyword>
<dbReference type="Gene3D" id="3.40.50.410">
    <property type="entry name" value="von Willebrand factor, type A domain"/>
    <property type="match status" value="1"/>
</dbReference>
<accession>A0A918RIN1</accession>
<reference evidence="3" key="2">
    <citation type="submission" date="2020-09" db="EMBL/GenBank/DDBJ databases">
        <authorList>
            <person name="Sun Q."/>
            <person name="Kim S."/>
        </authorList>
    </citation>
    <scope>NUCLEOTIDE SEQUENCE</scope>
    <source>
        <strain evidence="3">KCTC 12711</strain>
    </source>
</reference>
<dbReference type="RefSeq" id="WP_189398724.1">
    <property type="nucleotide sequence ID" value="NZ_BMXA01000001.1"/>
</dbReference>
<dbReference type="PANTHER" id="PTHR22550">
    <property type="entry name" value="SPORE GERMINATION PROTEIN"/>
    <property type="match status" value="1"/>
</dbReference>